<feature type="transmembrane region" description="Helical" evidence="8">
    <location>
        <begin position="318"/>
        <end position="340"/>
    </location>
</feature>
<evidence type="ECO:0000256" key="6">
    <source>
        <dbReference type="ARBA" id="ARBA00022989"/>
    </source>
</evidence>
<dbReference type="PANTHER" id="PTHR30294:SF29">
    <property type="entry name" value="MULTIDRUG ABC TRANSPORTER PERMEASE YBHS-RELATED"/>
    <property type="match status" value="1"/>
</dbReference>
<evidence type="ECO:0000256" key="4">
    <source>
        <dbReference type="ARBA" id="ARBA00022475"/>
    </source>
</evidence>
<evidence type="ECO:0000313" key="11">
    <source>
        <dbReference type="Proteomes" id="UP000614469"/>
    </source>
</evidence>
<keyword evidence="4" id="KW-1003">Cell membrane</keyword>
<sequence length="375" mass="41332">MNSRLFSIIRKEFIQIIRDPRTLAMILVVPVMQLFLLGYAATTDVRNVPIAVWDQSRSPESRALLDAFRSADYFRIAYDIGSDAEVRDLIERGEARAALIIPPDYSQRLLEGDAQVAMILDGSDSTVGGTALSTARLIGQSHATKLMQEQAARTGRSAEFNPPLEVRTQVWYNPDLDSAYFMIPGVIGMILFAITSILTATTIVRERERGTIEQLIVTPIRSWELVVGKLMPYVILSLFDTLVVLAIGNLWFKVPVRGDLGLIIGTSGLLLLSGLGIGLFASTTANTQQEAFMTVWMTLLPAIFLSGFLFPIEAMPPVLRWVSSIIPLRYYLVIIRSLLLKGVGAAALQNEIIALAIFGVGIMGAAAMRFRKRLD</sequence>
<feature type="transmembrane region" description="Helical" evidence="8">
    <location>
        <begin position="352"/>
        <end position="370"/>
    </location>
</feature>
<keyword evidence="5 8" id="KW-0812">Transmembrane</keyword>
<comment type="similarity">
    <text evidence="2">Belongs to the ABC-2 integral membrane protein family.</text>
</comment>
<evidence type="ECO:0000256" key="8">
    <source>
        <dbReference type="SAM" id="Phobius"/>
    </source>
</evidence>
<evidence type="ECO:0000259" key="9">
    <source>
        <dbReference type="PROSITE" id="PS51012"/>
    </source>
</evidence>
<protein>
    <submittedName>
        <fullName evidence="10">ABC transporter permease</fullName>
    </submittedName>
</protein>
<organism evidence="10 11">
    <name type="scientific">Candidatus Desulfolinea nitratireducens</name>
    <dbReference type="NCBI Taxonomy" id="2841698"/>
    <lineage>
        <taxon>Bacteria</taxon>
        <taxon>Bacillati</taxon>
        <taxon>Chloroflexota</taxon>
        <taxon>Anaerolineae</taxon>
        <taxon>Anaerolineales</taxon>
        <taxon>Anaerolineales incertae sedis</taxon>
        <taxon>Candidatus Desulfolinea</taxon>
    </lineage>
</organism>
<dbReference type="InterPro" id="IPR047817">
    <property type="entry name" value="ABC2_TM_bact-type"/>
</dbReference>
<dbReference type="GO" id="GO:0005886">
    <property type="term" value="C:plasma membrane"/>
    <property type="evidence" value="ECO:0007669"/>
    <property type="project" value="UniProtKB-SubCell"/>
</dbReference>
<keyword evidence="7 8" id="KW-0472">Membrane</keyword>
<dbReference type="Pfam" id="PF12698">
    <property type="entry name" value="ABC2_membrane_3"/>
    <property type="match status" value="1"/>
</dbReference>
<dbReference type="PANTHER" id="PTHR30294">
    <property type="entry name" value="MEMBRANE COMPONENT OF ABC TRANSPORTER YHHJ-RELATED"/>
    <property type="match status" value="1"/>
</dbReference>
<keyword evidence="3" id="KW-0813">Transport</keyword>
<reference evidence="10 11" key="1">
    <citation type="submission" date="2020-08" db="EMBL/GenBank/DDBJ databases">
        <title>Bridging the membrane lipid divide: bacteria of the FCB group superphylum have the potential to synthesize archaeal ether lipids.</title>
        <authorList>
            <person name="Villanueva L."/>
            <person name="Von Meijenfeldt F.A.B."/>
            <person name="Westbye A.B."/>
            <person name="Yadav S."/>
            <person name="Hopmans E.C."/>
            <person name="Dutilh B.E."/>
            <person name="Sinninghe Damste J.S."/>
        </authorList>
    </citation>
    <scope>NUCLEOTIDE SEQUENCE [LARGE SCALE GENOMIC DNA]</scope>
    <source>
        <strain evidence="10">NIOZ-UU36</strain>
    </source>
</reference>
<dbReference type="EMBL" id="JACNJN010000092">
    <property type="protein sequence ID" value="MBC8335142.1"/>
    <property type="molecule type" value="Genomic_DNA"/>
</dbReference>
<feature type="transmembrane region" description="Helical" evidence="8">
    <location>
        <begin position="260"/>
        <end position="281"/>
    </location>
</feature>
<dbReference type="Proteomes" id="UP000614469">
    <property type="component" value="Unassembled WGS sequence"/>
</dbReference>
<feature type="domain" description="ABC transmembrane type-2" evidence="9">
    <location>
        <begin position="140"/>
        <end position="373"/>
    </location>
</feature>
<feature type="transmembrane region" description="Helical" evidence="8">
    <location>
        <begin position="179"/>
        <end position="204"/>
    </location>
</feature>
<evidence type="ECO:0000256" key="1">
    <source>
        <dbReference type="ARBA" id="ARBA00004651"/>
    </source>
</evidence>
<evidence type="ECO:0000256" key="2">
    <source>
        <dbReference type="ARBA" id="ARBA00007783"/>
    </source>
</evidence>
<feature type="transmembrane region" description="Helical" evidence="8">
    <location>
        <begin position="21"/>
        <end position="41"/>
    </location>
</feature>
<evidence type="ECO:0000256" key="7">
    <source>
        <dbReference type="ARBA" id="ARBA00023136"/>
    </source>
</evidence>
<name>A0A8J6TJ56_9CHLR</name>
<evidence type="ECO:0000313" key="10">
    <source>
        <dbReference type="EMBL" id="MBC8335142.1"/>
    </source>
</evidence>
<feature type="transmembrane region" description="Helical" evidence="8">
    <location>
        <begin position="293"/>
        <end position="312"/>
    </location>
</feature>
<dbReference type="PROSITE" id="PS51012">
    <property type="entry name" value="ABC_TM2"/>
    <property type="match status" value="1"/>
</dbReference>
<comment type="caution">
    <text evidence="10">The sequence shown here is derived from an EMBL/GenBank/DDBJ whole genome shotgun (WGS) entry which is preliminary data.</text>
</comment>
<accession>A0A8J6TJ56</accession>
<evidence type="ECO:0000256" key="3">
    <source>
        <dbReference type="ARBA" id="ARBA00022448"/>
    </source>
</evidence>
<keyword evidence="6 8" id="KW-1133">Transmembrane helix</keyword>
<dbReference type="InterPro" id="IPR013525">
    <property type="entry name" value="ABC2_TM"/>
</dbReference>
<dbReference type="AlphaFoldDB" id="A0A8J6TJ56"/>
<evidence type="ECO:0000256" key="5">
    <source>
        <dbReference type="ARBA" id="ARBA00022692"/>
    </source>
</evidence>
<gene>
    <name evidence="10" type="ORF">H8E29_07760</name>
</gene>
<dbReference type="InterPro" id="IPR051449">
    <property type="entry name" value="ABC-2_transporter_component"/>
</dbReference>
<proteinExistence type="inferred from homology"/>
<feature type="transmembrane region" description="Helical" evidence="8">
    <location>
        <begin position="225"/>
        <end position="248"/>
    </location>
</feature>
<comment type="subcellular location">
    <subcellularLocation>
        <location evidence="1">Cell membrane</location>
        <topology evidence="1">Multi-pass membrane protein</topology>
    </subcellularLocation>
</comment>
<dbReference type="Gene3D" id="3.40.1710.10">
    <property type="entry name" value="abc type-2 transporter like domain"/>
    <property type="match status" value="1"/>
</dbReference>
<dbReference type="GO" id="GO:0140359">
    <property type="term" value="F:ABC-type transporter activity"/>
    <property type="evidence" value="ECO:0007669"/>
    <property type="project" value="InterPro"/>
</dbReference>